<evidence type="ECO:0000313" key="4">
    <source>
        <dbReference type="Proteomes" id="UP000604046"/>
    </source>
</evidence>
<accession>A0A812PEC9</accession>
<name>A0A812PEC9_9DINO</name>
<organism evidence="3 4">
    <name type="scientific">Symbiodinium natans</name>
    <dbReference type="NCBI Taxonomy" id="878477"/>
    <lineage>
        <taxon>Eukaryota</taxon>
        <taxon>Sar</taxon>
        <taxon>Alveolata</taxon>
        <taxon>Dinophyceae</taxon>
        <taxon>Suessiales</taxon>
        <taxon>Symbiodiniaceae</taxon>
        <taxon>Symbiodinium</taxon>
    </lineage>
</organism>
<evidence type="ECO:0000313" key="3">
    <source>
        <dbReference type="EMBL" id="CAE7347086.1"/>
    </source>
</evidence>
<feature type="transmembrane region" description="Helical" evidence="2">
    <location>
        <begin position="778"/>
        <end position="800"/>
    </location>
</feature>
<dbReference type="Proteomes" id="UP000604046">
    <property type="component" value="Unassembled WGS sequence"/>
</dbReference>
<evidence type="ECO:0000256" key="2">
    <source>
        <dbReference type="SAM" id="Phobius"/>
    </source>
</evidence>
<reference evidence="3" key="1">
    <citation type="submission" date="2021-02" db="EMBL/GenBank/DDBJ databases">
        <authorList>
            <person name="Dougan E. K."/>
            <person name="Rhodes N."/>
            <person name="Thang M."/>
            <person name="Chan C."/>
        </authorList>
    </citation>
    <scope>NUCLEOTIDE SEQUENCE</scope>
</reference>
<feature type="transmembrane region" description="Helical" evidence="2">
    <location>
        <begin position="668"/>
        <end position="692"/>
    </location>
</feature>
<keyword evidence="2" id="KW-0472">Membrane</keyword>
<feature type="region of interest" description="Disordered" evidence="1">
    <location>
        <begin position="1"/>
        <end position="23"/>
    </location>
</feature>
<sequence length="939" mass="100531">MWLRDSKVDGQSTTSSTSTSATSTSFSAAPRLLFYSKVSNVDRNEHLDGLHVNQYLYGLDVSSARVEWVDQCGYAGFSCMMTQMQTFLAAAFPLPVSSSTTATRTTTTTTRVCSSSTCPDAFLLKPNAGLIPGHSQADCCDVTCSIYECPEGHLLTQAASSTRGNSTSECCDATCSIYQCPDDYVQVLEPGSLRANSSSDCCDVTCNTYDCPEGHLLKLSANVTRGNSSDICCDATCSIYLCPDGYVPILDASSVRASSRTECCEITCSLYECPQGFLAKPDPLSIRGSGQAVCCEASCSAYPCPDGYEQKSGAGNDMSQCCVKRSAYTPPCKCRSASQDPVCETGAGAACNTPANSEELWACYDARTMCQPQVACSPHESRDAETCGQIIEEAACNTNLLCEYKPVTVEHAWSCVSIPGREAFQSACQELARPACLAQAEVCAWTIQEVRSPCMNNGTWLGCEPLFEEARATCEARANEAECLVLSDLCAWKGHCRCTPDYVGDTCNQSVVEFRSHGGACALANSNPDFCKGIVYASSSSDAWRCAQGGGCDRWRSIKAAMASLWEFEVGDILVDALGILLNIFFWCIVCRARGGPMERLKSIFENQSIIAALANFFVDFCLQIAIISAVGDAEDAIDELKGAGCLNPASGDGYSALILLQDMVGSITGLAVVNVIAAVIGGISAVVAACLEDAEETGQKRACLREWLAAAGRCLGTRCLESKAAHKCMHTWLSKKAGSCGCGLLKAKESESKGDKPDDTVHDDGKKEEREFDSLKLALFVTQCMCSAVELFLSLVSFFTNTRPLVPMLESIEAAALRLDSAQQEDMCFSRYEGLPATSQVGVGWHAVWPMFACLAVVVIYLLYYCSPECAQVSPACLYCFSKVRCAFKKEPSPDGSQTLDILPRPPSVRPVEPKDPPATTFLGSGGLEPGAADDASE</sequence>
<feature type="transmembrane region" description="Helical" evidence="2">
    <location>
        <begin position="610"/>
        <end position="631"/>
    </location>
</feature>
<comment type="caution">
    <text evidence="3">The sequence shown here is derived from an EMBL/GenBank/DDBJ whole genome shotgun (WGS) entry which is preliminary data.</text>
</comment>
<keyword evidence="2" id="KW-0812">Transmembrane</keyword>
<keyword evidence="2" id="KW-1133">Transmembrane helix</keyword>
<evidence type="ECO:0008006" key="5">
    <source>
        <dbReference type="Google" id="ProtNLM"/>
    </source>
</evidence>
<dbReference type="OrthoDB" id="10295080at2759"/>
<proteinExistence type="predicted"/>
<protein>
    <recommendedName>
        <fullName evidence="5">EGF-like domain-containing protein</fullName>
    </recommendedName>
</protein>
<feature type="region of interest" description="Disordered" evidence="1">
    <location>
        <begin position="892"/>
        <end position="939"/>
    </location>
</feature>
<dbReference type="EMBL" id="CAJNDS010002137">
    <property type="protein sequence ID" value="CAE7347086.1"/>
    <property type="molecule type" value="Genomic_DNA"/>
</dbReference>
<keyword evidence="4" id="KW-1185">Reference proteome</keyword>
<dbReference type="AlphaFoldDB" id="A0A812PEC9"/>
<feature type="transmembrane region" description="Helical" evidence="2">
    <location>
        <begin position="844"/>
        <end position="865"/>
    </location>
</feature>
<feature type="transmembrane region" description="Helical" evidence="2">
    <location>
        <begin position="573"/>
        <end position="590"/>
    </location>
</feature>
<gene>
    <name evidence="3" type="ORF">SNAT2548_LOCUS18212</name>
</gene>
<feature type="compositionally biased region" description="Low complexity" evidence="1">
    <location>
        <begin position="12"/>
        <end position="23"/>
    </location>
</feature>
<evidence type="ECO:0000256" key="1">
    <source>
        <dbReference type="SAM" id="MobiDB-lite"/>
    </source>
</evidence>